<proteinExistence type="predicted"/>
<organism evidence="1 2">
    <name type="scientific">Actinomycetospora rhizophila</name>
    <dbReference type="NCBI Taxonomy" id="1416876"/>
    <lineage>
        <taxon>Bacteria</taxon>
        <taxon>Bacillati</taxon>
        <taxon>Actinomycetota</taxon>
        <taxon>Actinomycetes</taxon>
        <taxon>Pseudonocardiales</taxon>
        <taxon>Pseudonocardiaceae</taxon>
        <taxon>Actinomycetospora</taxon>
    </lineage>
</organism>
<sequence length="100" mass="10364">MAPGATVRWSWRRGRRGGWGASPVDPPAAGRPVSRGELIWGEDAPESVVALGGTLHVDEAAGRPEHLATTLANLRRLRPFHGAVPAGFAALPPALESAAG</sequence>
<accession>A0ABV9ZFU5</accession>
<protein>
    <submittedName>
        <fullName evidence="1">Uncharacterized protein</fullName>
    </submittedName>
</protein>
<dbReference type="RefSeq" id="WP_378021243.1">
    <property type="nucleotide sequence ID" value="NZ_JBHSKG010000005.1"/>
</dbReference>
<evidence type="ECO:0000313" key="1">
    <source>
        <dbReference type="EMBL" id="MFC5139052.1"/>
    </source>
</evidence>
<reference evidence="2" key="1">
    <citation type="journal article" date="2019" name="Int. J. Syst. Evol. Microbiol.">
        <title>The Global Catalogue of Microorganisms (GCM) 10K type strain sequencing project: providing services to taxonomists for standard genome sequencing and annotation.</title>
        <authorList>
            <consortium name="The Broad Institute Genomics Platform"/>
            <consortium name="The Broad Institute Genome Sequencing Center for Infectious Disease"/>
            <person name="Wu L."/>
            <person name="Ma J."/>
        </authorList>
    </citation>
    <scope>NUCLEOTIDE SEQUENCE [LARGE SCALE GENOMIC DNA]</scope>
    <source>
        <strain evidence="2">XZYJ18</strain>
    </source>
</reference>
<keyword evidence="2" id="KW-1185">Reference proteome</keyword>
<comment type="caution">
    <text evidence="1">The sequence shown here is derived from an EMBL/GenBank/DDBJ whole genome shotgun (WGS) entry which is preliminary data.</text>
</comment>
<dbReference type="Proteomes" id="UP001596175">
    <property type="component" value="Unassembled WGS sequence"/>
</dbReference>
<gene>
    <name evidence="1" type="ORF">ACFPK1_12490</name>
</gene>
<name>A0ABV9ZFU5_9PSEU</name>
<dbReference type="EMBL" id="JBHSKG010000005">
    <property type="protein sequence ID" value="MFC5139052.1"/>
    <property type="molecule type" value="Genomic_DNA"/>
</dbReference>
<evidence type="ECO:0000313" key="2">
    <source>
        <dbReference type="Proteomes" id="UP001596175"/>
    </source>
</evidence>